<evidence type="ECO:0000313" key="2">
    <source>
        <dbReference type="Proteomes" id="UP000015106"/>
    </source>
</evidence>
<dbReference type="AlphaFoldDB" id="A0A8R7UA60"/>
<dbReference type="PANTHER" id="PTHR35295:SF1">
    <property type="entry name" value="DNA LIGASE-LIKE PROTEIN"/>
    <property type="match status" value="1"/>
</dbReference>
<sequence length="76" mass="9057">MVQDTKTKFEKERQNVLKALTKASKECEGSLKTEYTKFQATKFCKDKASHIQNFKDLFSKFEVEKEKLMVQYELQR</sequence>
<proteinExistence type="predicted"/>
<name>A0A8R7UA60_TRIUA</name>
<accession>A0A8R7UA60</accession>
<reference evidence="1" key="2">
    <citation type="submission" date="2018-03" db="EMBL/GenBank/DDBJ databases">
        <title>The Triticum urartu genome reveals the dynamic nature of wheat genome evolution.</title>
        <authorList>
            <person name="Ling H."/>
            <person name="Ma B."/>
            <person name="Shi X."/>
            <person name="Liu H."/>
            <person name="Dong L."/>
            <person name="Sun H."/>
            <person name="Cao Y."/>
            <person name="Gao Q."/>
            <person name="Zheng S."/>
            <person name="Li Y."/>
            <person name="Yu Y."/>
            <person name="Du H."/>
            <person name="Qi M."/>
            <person name="Li Y."/>
            <person name="Yu H."/>
            <person name="Cui Y."/>
            <person name="Wang N."/>
            <person name="Chen C."/>
            <person name="Wu H."/>
            <person name="Zhao Y."/>
            <person name="Zhang J."/>
            <person name="Li Y."/>
            <person name="Zhou W."/>
            <person name="Zhang B."/>
            <person name="Hu W."/>
            <person name="Eijk M."/>
            <person name="Tang J."/>
            <person name="Witsenboer H."/>
            <person name="Zhao S."/>
            <person name="Li Z."/>
            <person name="Zhang A."/>
            <person name="Wang D."/>
            <person name="Liang C."/>
        </authorList>
    </citation>
    <scope>NUCLEOTIDE SEQUENCE [LARGE SCALE GENOMIC DNA]</scope>
    <source>
        <strain evidence="1">cv. G1812</strain>
    </source>
</reference>
<dbReference type="Gramene" id="TuG1812G0400003693.01.T01">
    <property type="protein sequence ID" value="TuG1812G0400003693.01.T01"/>
    <property type="gene ID" value="TuG1812G0400003693.01"/>
</dbReference>
<dbReference type="Proteomes" id="UP000015106">
    <property type="component" value="Chromosome 4"/>
</dbReference>
<protein>
    <submittedName>
        <fullName evidence="1">Uncharacterized protein</fullName>
    </submittedName>
</protein>
<evidence type="ECO:0000313" key="1">
    <source>
        <dbReference type="EnsemblPlants" id="TuG1812G0400003693.01.T01"/>
    </source>
</evidence>
<organism evidence="1 2">
    <name type="scientific">Triticum urartu</name>
    <name type="common">Red wild einkorn</name>
    <name type="synonym">Crithodium urartu</name>
    <dbReference type="NCBI Taxonomy" id="4572"/>
    <lineage>
        <taxon>Eukaryota</taxon>
        <taxon>Viridiplantae</taxon>
        <taxon>Streptophyta</taxon>
        <taxon>Embryophyta</taxon>
        <taxon>Tracheophyta</taxon>
        <taxon>Spermatophyta</taxon>
        <taxon>Magnoliopsida</taxon>
        <taxon>Liliopsida</taxon>
        <taxon>Poales</taxon>
        <taxon>Poaceae</taxon>
        <taxon>BOP clade</taxon>
        <taxon>Pooideae</taxon>
        <taxon>Triticodae</taxon>
        <taxon>Triticeae</taxon>
        <taxon>Triticinae</taxon>
        <taxon>Triticum</taxon>
    </lineage>
</organism>
<dbReference type="PANTHER" id="PTHR35295">
    <property type="entry name" value="DNA LIGASE-LIKE PROTEIN"/>
    <property type="match status" value="1"/>
</dbReference>
<dbReference type="EnsemblPlants" id="TuG1812G0400003693.01.T01">
    <property type="protein sequence ID" value="TuG1812G0400003693.01.T01"/>
    <property type="gene ID" value="TuG1812G0400003693.01"/>
</dbReference>
<reference evidence="1" key="3">
    <citation type="submission" date="2022-06" db="UniProtKB">
        <authorList>
            <consortium name="EnsemblPlants"/>
        </authorList>
    </citation>
    <scope>IDENTIFICATION</scope>
</reference>
<reference evidence="2" key="1">
    <citation type="journal article" date="2013" name="Nature">
        <title>Draft genome of the wheat A-genome progenitor Triticum urartu.</title>
        <authorList>
            <person name="Ling H.Q."/>
            <person name="Zhao S."/>
            <person name="Liu D."/>
            <person name="Wang J."/>
            <person name="Sun H."/>
            <person name="Zhang C."/>
            <person name="Fan H."/>
            <person name="Li D."/>
            <person name="Dong L."/>
            <person name="Tao Y."/>
            <person name="Gao C."/>
            <person name="Wu H."/>
            <person name="Li Y."/>
            <person name="Cui Y."/>
            <person name="Guo X."/>
            <person name="Zheng S."/>
            <person name="Wang B."/>
            <person name="Yu K."/>
            <person name="Liang Q."/>
            <person name="Yang W."/>
            <person name="Lou X."/>
            <person name="Chen J."/>
            <person name="Feng M."/>
            <person name="Jian J."/>
            <person name="Zhang X."/>
            <person name="Luo G."/>
            <person name="Jiang Y."/>
            <person name="Liu J."/>
            <person name="Wang Z."/>
            <person name="Sha Y."/>
            <person name="Zhang B."/>
            <person name="Wu H."/>
            <person name="Tang D."/>
            <person name="Shen Q."/>
            <person name="Xue P."/>
            <person name="Zou S."/>
            <person name="Wang X."/>
            <person name="Liu X."/>
            <person name="Wang F."/>
            <person name="Yang Y."/>
            <person name="An X."/>
            <person name="Dong Z."/>
            <person name="Zhang K."/>
            <person name="Zhang X."/>
            <person name="Luo M.C."/>
            <person name="Dvorak J."/>
            <person name="Tong Y."/>
            <person name="Wang J."/>
            <person name="Yang H."/>
            <person name="Li Z."/>
            <person name="Wang D."/>
            <person name="Zhang A."/>
            <person name="Wang J."/>
        </authorList>
    </citation>
    <scope>NUCLEOTIDE SEQUENCE</scope>
    <source>
        <strain evidence="2">cv. G1812</strain>
    </source>
</reference>
<keyword evidence="2" id="KW-1185">Reference proteome</keyword>